<organism evidence="4 5">
    <name type="scientific">Puccinia coronata f. sp. avenae</name>
    <dbReference type="NCBI Taxonomy" id="200324"/>
    <lineage>
        <taxon>Eukaryota</taxon>
        <taxon>Fungi</taxon>
        <taxon>Dikarya</taxon>
        <taxon>Basidiomycota</taxon>
        <taxon>Pucciniomycotina</taxon>
        <taxon>Pucciniomycetes</taxon>
        <taxon>Pucciniales</taxon>
        <taxon>Pucciniaceae</taxon>
        <taxon>Puccinia</taxon>
    </lineage>
</organism>
<dbReference type="Proteomes" id="UP000235392">
    <property type="component" value="Unassembled WGS sequence"/>
</dbReference>
<sequence length="72" mass="7725">MAHQARPITLMLLSMLIIYCSAHPTTSSLATPGNEPTGKLLSKRRVKNLDTNSGSTSNDAPVSRQMARAAPF</sequence>
<feature type="compositionally biased region" description="Polar residues" evidence="1">
    <location>
        <begin position="49"/>
        <end position="60"/>
    </location>
</feature>
<reference evidence="4 5" key="1">
    <citation type="submission" date="2017-11" db="EMBL/GenBank/DDBJ databases">
        <title>De novo assembly and phasing of dikaryotic genomes from two isolates of Puccinia coronata f. sp. avenae, the causal agent of oat crown rust.</title>
        <authorList>
            <person name="Miller M.E."/>
            <person name="Zhang Y."/>
            <person name="Omidvar V."/>
            <person name="Sperschneider J."/>
            <person name="Schwessinger B."/>
            <person name="Raley C."/>
            <person name="Palmer J.M."/>
            <person name="Garnica D."/>
            <person name="Upadhyaya N."/>
            <person name="Rathjen J."/>
            <person name="Taylor J.M."/>
            <person name="Park R.F."/>
            <person name="Dodds P.N."/>
            <person name="Hirsch C.D."/>
            <person name="Kianian S.F."/>
            <person name="Figueroa M."/>
        </authorList>
    </citation>
    <scope>NUCLEOTIDE SEQUENCE [LARGE SCALE GENOMIC DNA]</scope>
    <source>
        <strain evidence="4">12SD80</strain>
    </source>
</reference>
<evidence type="ECO:0000313" key="5">
    <source>
        <dbReference type="Proteomes" id="UP000235392"/>
    </source>
</evidence>
<evidence type="ECO:0000313" key="4">
    <source>
        <dbReference type="EMBL" id="PLW47363.1"/>
    </source>
</evidence>
<accession>A0A2N5VBJ1</accession>
<dbReference type="AlphaFoldDB" id="A0A2N5VBJ1"/>
<proteinExistence type="predicted"/>
<feature type="signal peptide" evidence="2">
    <location>
        <begin position="1"/>
        <end position="22"/>
    </location>
</feature>
<evidence type="ECO:0000313" key="3">
    <source>
        <dbReference type="EMBL" id="PLW23767.1"/>
    </source>
</evidence>
<evidence type="ECO:0008006" key="6">
    <source>
        <dbReference type="Google" id="ProtNLM"/>
    </source>
</evidence>
<comment type="caution">
    <text evidence="4">The sequence shown here is derived from an EMBL/GenBank/DDBJ whole genome shotgun (WGS) entry which is preliminary data.</text>
</comment>
<feature type="region of interest" description="Disordered" evidence="1">
    <location>
        <begin position="25"/>
        <end position="72"/>
    </location>
</feature>
<name>A0A2N5VBJ1_9BASI</name>
<protein>
    <recommendedName>
        <fullName evidence="6">Secreted protein</fullName>
    </recommendedName>
</protein>
<dbReference type="EMBL" id="PGCI01000032">
    <property type="protein sequence ID" value="PLW47363.1"/>
    <property type="molecule type" value="Genomic_DNA"/>
</dbReference>
<evidence type="ECO:0000256" key="2">
    <source>
        <dbReference type="SAM" id="SignalP"/>
    </source>
</evidence>
<gene>
    <name evidence="4" type="ORF">PCASD_02573</name>
    <name evidence="3" type="ORF">PCASD_08742</name>
</gene>
<evidence type="ECO:0000256" key="1">
    <source>
        <dbReference type="SAM" id="MobiDB-lite"/>
    </source>
</evidence>
<dbReference type="EMBL" id="PGCI01000624">
    <property type="protein sequence ID" value="PLW23767.1"/>
    <property type="molecule type" value="Genomic_DNA"/>
</dbReference>
<keyword evidence="2" id="KW-0732">Signal</keyword>
<feature type="chain" id="PRO_5014563753" description="Secreted protein" evidence="2">
    <location>
        <begin position="23"/>
        <end position="72"/>
    </location>
</feature>